<evidence type="ECO:0000313" key="4">
    <source>
        <dbReference type="EMBL" id="MBK1632521.1"/>
    </source>
</evidence>
<feature type="domain" description="Inactive transglutaminase fused to 7 transmembrane helices" evidence="2">
    <location>
        <begin position="30"/>
        <end position="187"/>
    </location>
</feature>
<dbReference type="Pfam" id="PF14400">
    <property type="entry name" value="Transglut_i_TM"/>
    <property type="match status" value="1"/>
</dbReference>
<sequence length="512" mass="56554">MPAPFFARLSPLAAMALLLAGIGLGMTVLKAVHYDVPLLPELTTTVWTVEARIGFRGDGGSSKVEFLLPPRVSMERVIDENFVSRGYGLAILEADGRPRKATWTLRRTPTRPQALYYQVRVLGGSVVTDASVPPFPPVPDYKEPLASAIQAVLSQAREQSADVFSFTEQTLRILADTDDENVKVIRNVDDRRSWEHLVAEILAGARIPTRIAYGLPLERPLVEGQLIPWLEVHNGDEWRGYNVVTGAPGYPPGFFIWRYDDADLLRTRDVRDVGLSFSTTQTRVAQMDVAQLTGAAFAVQPFGIDLTRLPVSVQNLYHVVLMLPLGALVVAFMRVVVGVPTFGTFMPILIALAFRETQLAWGLALFLTLVLVGLSLRLALAQLRLLLVPRLAVILVVVVCLMLAITVLSFRLGVEQGLSIALFPMVILAMTIERMSIVWEERGFGETAKETAGSLLVAVCGYFVMNEPHLEHLMFYFPELLLVVLAVLLLLGAYSGYRLTELFRFGALARAR</sequence>
<gene>
    <name evidence="4" type="ORF">CKO31_17585</name>
</gene>
<dbReference type="Pfam" id="PF14402">
    <property type="entry name" value="7TM_transglut"/>
    <property type="match status" value="1"/>
</dbReference>
<keyword evidence="1" id="KW-1133">Transmembrane helix</keyword>
<dbReference type="InterPro" id="IPR025838">
    <property type="entry name" value="Transglut_i_TM"/>
</dbReference>
<evidence type="ECO:0000259" key="2">
    <source>
        <dbReference type="Pfam" id="PF14400"/>
    </source>
</evidence>
<accession>A0ABS1CKQ3</accession>
<evidence type="ECO:0000256" key="1">
    <source>
        <dbReference type="SAM" id="Phobius"/>
    </source>
</evidence>
<keyword evidence="5" id="KW-1185">Reference proteome</keyword>
<proteinExistence type="predicted"/>
<evidence type="ECO:0000259" key="3">
    <source>
        <dbReference type="Pfam" id="PF14402"/>
    </source>
</evidence>
<name>A0ABS1CKQ3_9GAMM</name>
<organism evidence="4 5">
    <name type="scientific">Thiohalocapsa halophila</name>
    <dbReference type="NCBI Taxonomy" id="69359"/>
    <lineage>
        <taxon>Bacteria</taxon>
        <taxon>Pseudomonadati</taxon>
        <taxon>Pseudomonadota</taxon>
        <taxon>Gammaproteobacteria</taxon>
        <taxon>Chromatiales</taxon>
        <taxon>Chromatiaceae</taxon>
        <taxon>Thiohalocapsa</taxon>
    </lineage>
</organism>
<evidence type="ECO:0008006" key="6">
    <source>
        <dbReference type="Google" id="ProtNLM"/>
    </source>
</evidence>
<feature type="transmembrane region" description="Helical" evidence="1">
    <location>
        <begin position="359"/>
        <end position="379"/>
    </location>
</feature>
<protein>
    <recommendedName>
        <fullName evidence="6">Inactive transglutaminase family protein</fullName>
    </recommendedName>
</protein>
<feature type="transmembrane region" description="Helical" evidence="1">
    <location>
        <begin position="12"/>
        <end position="32"/>
    </location>
</feature>
<dbReference type="EMBL" id="NRRV01000050">
    <property type="protein sequence ID" value="MBK1632521.1"/>
    <property type="molecule type" value="Genomic_DNA"/>
</dbReference>
<feature type="domain" description="7 transmembrane helices usually fused to an inactive transglutaminase" evidence="3">
    <location>
        <begin position="267"/>
        <end position="508"/>
    </location>
</feature>
<feature type="transmembrane region" description="Helical" evidence="1">
    <location>
        <begin position="475"/>
        <end position="494"/>
    </location>
</feature>
<keyword evidence="1" id="KW-0812">Transmembrane</keyword>
<reference evidence="4 5" key="1">
    <citation type="journal article" date="2020" name="Microorganisms">
        <title>Osmotic Adaptation and Compatible Solute Biosynthesis of Phototrophic Bacteria as Revealed from Genome Analyses.</title>
        <authorList>
            <person name="Imhoff J.F."/>
            <person name="Rahn T."/>
            <person name="Kunzel S."/>
            <person name="Keller A."/>
            <person name="Neulinger S.C."/>
        </authorList>
    </citation>
    <scope>NUCLEOTIDE SEQUENCE [LARGE SCALE GENOMIC DNA]</scope>
    <source>
        <strain evidence="4 5">DSM 6210</strain>
    </source>
</reference>
<dbReference type="Proteomes" id="UP000748752">
    <property type="component" value="Unassembled WGS sequence"/>
</dbReference>
<feature type="transmembrane region" description="Helical" evidence="1">
    <location>
        <begin position="418"/>
        <end position="439"/>
    </location>
</feature>
<evidence type="ECO:0000313" key="5">
    <source>
        <dbReference type="Proteomes" id="UP000748752"/>
    </source>
</evidence>
<comment type="caution">
    <text evidence="4">The sequence shown here is derived from an EMBL/GenBank/DDBJ whole genome shotgun (WGS) entry which is preliminary data.</text>
</comment>
<feature type="transmembrane region" description="Helical" evidence="1">
    <location>
        <begin position="391"/>
        <end position="412"/>
    </location>
</feature>
<dbReference type="RefSeq" id="WP_200240144.1">
    <property type="nucleotide sequence ID" value="NZ_NRRV01000050.1"/>
</dbReference>
<keyword evidence="1" id="KW-0472">Membrane</keyword>
<dbReference type="InterPro" id="IPR025840">
    <property type="entry name" value="7TM_transglut"/>
</dbReference>